<gene>
    <name evidence="2" type="ORF">EGT74_12900</name>
</gene>
<reference evidence="2 3" key="1">
    <citation type="submission" date="2018-11" db="EMBL/GenBank/DDBJ databases">
        <title>Chitinophaga lutea sp.nov., isolate from arsenic contaminated soil.</title>
        <authorList>
            <person name="Zong Y."/>
        </authorList>
    </citation>
    <scope>NUCLEOTIDE SEQUENCE [LARGE SCALE GENOMIC DNA]</scope>
    <source>
        <strain evidence="2 3">ZY74</strain>
    </source>
</reference>
<sequence length="759" mass="84243">MDNNNTAYSRRKMLGALGLTLAASFPVHAAPAAKKSGEGPFYPDVATMQGDKKLEKGNLVQTAGYHQAGDGGAAVYQVAEKGEVPLQNGLYAALMAGSSVNYKMFGAVCDGQADDGVQIKAAHLFANLHNIPVVNPGGEFWIKQTNGIPVFTNVHWGQTVFHFDEQYNTKGAARFDIKSRLQPRKVEVDKDLLLKVLKPGVRMIPELAPYTNCLVFAVDEKDRIGLRAGERFEGQSWAREDFFYVEEHGRIIGDLAWEFKDFTSLMAYPCEQGYLVVEGGTFLLSGNSPGTVNGTKYEGYWRCGISITRSRTIIREQWVGLEKGAVDTAMNPRNGFYALSRVYDVALEDIRLIPWEQDREGKDRDVPAGTYGLTCNRTLNARFCRVTAQGGPVHWGVFGTNLNKQFIIDSCSLNRIDVHFHCWHLYIKDSQIGYRGITVTGGGDLFVENTTVWSRNFISFRRDFGAKWDGAIYIRNCRYMPAGLGDTAVLEFVPADFTYNYPVGYGRTIRVEALTVDYSALPASTGTCWLMRTAPFSKMKSGERLFFPHAVSFKDVVVEGRSKGVRLVEIPVPQDYRQPMKGGADTPNASFVFENIRLEGEGARHFLLNADASRPYTDEYALYPEIRIVNCHQFSASLAGGASLRIERSETGALQTALEGELSLSDCRLKPVVKGSAPLYRLAASSGVSFTNCTVHAPVVDGVVKPAMVNEYGFIKLNKTLRFNHLNTRMGQEVLKEVKLLPAFVRMLQGHHELEPENL</sequence>
<name>A0A3N4PMV5_9BACT</name>
<accession>A0A3N4PMV5</accession>
<evidence type="ECO:0000313" key="2">
    <source>
        <dbReference type="EMBL" id="RPE07969.1"/>
    </source>
</evidence>
<dbReference type="EMBL" id="RPDH01000002">
    <property type="protein sequence ID" value="RPE07969.1"/>
    <property type="molecule type" value="Genomic_DNA"/>
</dbReference>
<keyword evidence="3" id="KW-1185">Reference proteome</keyword>
<evidence type="ECO:0000313" key="3">
    <source>
        <dbReference type="Proteomes" id="UP000278351"/>
    </source>
</evidence>
<evidence type="ECO:0008006" key="4">
    <source>
        <dbReference type="Google" id="ProtNLM"/>
    </source>
</evidence>
<keyword evidence="1" id="KW-0732">Signal</keyword>
<feature type="signal peptide" evidence="1">
    <location>
        <begin position="1"/>
        <end position="29"/>
    </location>
</feature>
<dbReference type="RefSeq" id="WP_123846969.1">
    <property type="nucleotide sequence ID" value="NZ_RPDH01000002.1"/>
</dbReference>
<evidence type="ECO:0000256" key="1">
    <source>
        <dbReference type="SAM" id="SignalP"/>
    </source>
</evidence>
<dbReference type="Proteomes" id="UP000278351">
    <property type="component" value="Unassembled WGS sequence"/>
</dbReference>
<dbReference type="AlphaFoldDB" id="A0A3N4PMV5"/>
<dbReference type="OrthoDB" id="1392576at2"/>
<organism evidence="2 3">
    <name type="scientific">Chitinophaga lutea</name>
    <dbReference type="NCBI Taxonomy" id="2488634"/>
    <lineage>
        <taxon>Bacteria</taxon>
        <taxon>Pseudomonadati</taxon>
        <taxon>Bacteroidota</taxon>
        <taxon>Chitinophagia</taxon>
        <taxon>Chitinophagales</taxon>
        <taxon>Chitinophagaceae</taxon>
        <taxon>Chitinophaga</taxon>
    </lineage>
</organism>
<proteinExistence type="predicted"/>
<feature type="chain" id="PRO_5018231654" description="Pectate lyase superfamily protein domain-containing protein" evidence="1">
    <location>
        <begin position="30"/>
        <end position="759"/>
    </location>
</feature>
<protein>
    <recommendedName>
        <fullName evidence="4">Pectate lyase superfamily protein domain-containing protein</fullName>
    </recommendedName>
</protein>
<comment type="caution">
    <text evidence="2">The sequence shown here is derived from an EMBL/GenBank/DDBJ whole genome shotgun (WGS) entry which is preliminary data.</text>
</comment>